<feature type="non-terminal residue" evidence="2">
    <location>
        <position position="48"/>
    </location>
</feature>
<dbReference type="EMBL" id="CAJOBD010044033">
    <property type="protein sequence ID" value="CAF4329548.1"/>
    <property type="molecule type" value="Genomic_DNA"/>
</dbReference>
<protein>
    <submittedName>
        <fullName evidence="2">Uncharacterized protein</fullName>
    </submittedName>
</protein>
<reference evidence="2" key="1">
    <citation type="submission" date="2021-02" db="EMBL/GenBank/DDBJ databases">
        <authorList>
            <person name="Nowell W R."/>
        </authorList>
    </citation>
    <scope>NUCLEOTIDE SEQUENCE</scope>
</reference>
<dbReference type="PANTHER" id="PTHR21393:SF0">
    <property type="entry name" value="SMALL RIBOSOMAL SUBUNIT PROTEIN MS27"/>
    <property type="match status" value="1"/>
</dbReference>
<evidence type="ECO:0000313" key="3">
    <source>
        <dbReference type="Proteomes" id="UP000663836"/>
    </source>
</evidence>
<feature type="non-terminal residue" evidence="2">
    <location>
        <position position="1"/>
    </location>
</feature>
<gene>
    <name evidence="2" type="ORF">JBS370_LOCUS41267</name>
</gene>
<dbReference type="PANTHER" id="PTHR21393">
    <property type="entry name" value="MITOCHONDRIAL 28S RIBOSOMAL PROTEIN S27"/>
    <property type="match status" value="1"/>
</dbReference>
<dbReference type="Proteomes" id="UP000663836">
    <property type="component" value="Unassembled WGS sequence"/>
</dbReference>
<dbReference type="InterPro" id="IPR034913">
    <property type="entry name" value="mS27/PTCD2"/>
</dbReference>
<organism evidence="2 3">
    <name type="scientific">Rotaria sordida</name>
    <dbReference type="NCBI Taxonomy" id="392033"/>
    <lineage>
        <taxon>Eukaryota</taxon>
        <taxon>Metazoa</taxon>
        <taxon>Spiralia</taxon>
        <taxon>Gnathifera</taxon>
        <taxon>Rotifera</taxon>
        <taxon>Eurotatoria</taxon>
        <taxon>Bdelloidea</taxon>
        <taxon>Philodinida</taxon>
        <taxon>Philodinidae</taxon>
        <taxon>Rotaria</taxon>
    </lineage>
</organism>
<comment type="subcellular location">
    <subcellularLocation>
        <location evidence="1">Mitochondrion</location>
    </subcellularLocation>
</comment>
<dbReference type="AlphaFoldDB" id="A0A820JPX0"/>
<sequence length="48" mass="5708">SLVRNYLDLGQKERLLPILHDKVKYGIFLDRFSANLLLNAFLLEKKYK</sequence>
<proteinExistence type="predicted"/>
<evidence type="ECO:0000313" key="2">
    <source>
        <dbReference type="EMBL" id="CAF4329548.1"/>
    </source>
</evidence>
<evidence type="ECO:0000256" key="1">
    <source>
        <dbReference type="ARBA" id="ARBA00004173"/>
    </source>
</evidence>
<dbReference type="GO" id="GO:0005739">
    <property type="term" value="C:mitochondrion"/>
    <property type="evidence" value="ECO:0007669"/>
    <property type="project" value="UniProtKB-SubCell"/>
</dbReference>
<comment type="caution">
    <text evidence="2">The sequence shown here is derived from an EMBL/GenBank/DDBJ whole genome shotgun (WGS) entry which is preliminary data.</text>
</comment>
<accession>A0A820JPX0</accession>
<dbReference type="Pfam" id="PF10037">
    <property type="entry name" value="MRP-S27"/>
    <property type="match status" value="1"/>
</dbReference>
<dbReference type="InterPro" id="IPR019266">
    <property type="entry name" value="Ribosomal_mS27"/>
</dbReference>
<name>A0A820JPX0_9BILA</name>